<dbReference type="Proteomes" id="UP000683139">
    <property type="component" value="Unassembled WGS sequence"/>
</dbReference>
<reference evidence="1" key="1">
    <citation type="submission" date="2021-03" db="EMBL/GenBank/DDBJ databases">
        <title>Antimicrobial resistance genes in bacteria isolated from Japanese honey, and their potential for conferring macrolide and lincosamide resistance in the American foulbrood pathogen Paenibacillus larvae.</title>
        <authorList>
            <person name="Okamoto M."/>
            <person name="Kumagai M."/>
            <person name="Kanamori H."/>
            <person name="Takamatsu D."/>
        </authorList>
    </citation>
    <scope>NUCLEOTIDE SEQUENCE</scope>
    <source>
        <strain evidence="1">J40TS1</strain>
    </source>
</reference>
<evidence type="ECO:0000313" key="2">
    <source>
        <dbReference type="Proteomes" id="UP000683139"/>
    </source>
</evidence>
<gene>
    <name evidence="1" type="ORF">J40TS1_11580</name>
</gene>
<name>A0A920CW22_9BACL</name>
<comment type="caution">
    <text evidence="1">The sequence shown here is derived from an EMBL/GenBank/DDBJ whole genome shotgun (WGS) entry which is preliminary data.</text>
</comment>
<dbReference type="RefSeq" id="WP_213513714.1">
    <property type="nucleotide sequence ID" value="NZ_BOSE01000001.1"/>
</dbReference>
<keyword evidence="2" id="KW-1185">Reference proteome</keyword>
<accession>A0A920CW22</accession>
<dbReference type="EMBL" id="BOSE01000001">
    <property type="protein sequence ID" value="GIP15516.1"/>
    <property type="molecule type" value="Genomic_DNA"/>
</dbReference>
<organism evidence="1 2">
    <name type="scientific">Paenibacillus montaniterrae</name>
    <dbReference type="NCBI Taxonomy" id="429341"/>
    <lineage>
        <taxon>Bacteria</taxon>
        <taxon>Bacillati</taxon>
        <taxon>Bacillota</taxon>
        <taxon>Bacilli</taxon>
        <taxon>Bacillales</taxon>
        <taxon>Paenibacillaceae</taxon>
        <taxon>Paenibacillus</taxon>
    </lineage>
</organism>
<sequence length="175" mass="20155">MSDRFNKKNQGFRMYNDRWTTKSKPSELNAGEASKRAAVANDDKLMEIALLQKLHANTKVVGFLVYNGEIKGLRFFDPVKRKFIDIAPWHLSQFNMSKLKLMEIRQIELLRHETGESEGTVVVEFLTKHEAAGFFRANRMISDQLAAALSGIIHYMPEDEYQQLIRSFTNKVEGD</sequence>
<dbReference type="AlphaFoldDB" id="A0A920CW22"/>
<proteinExistence type="predicted"/>
<protein>
    <submittedName>
        <fullName evidence="1">Uncharacterized protein</fullName>
    </submittedName>
</protein>
<evidence type="ECO:0000313" key="1">
    <source>
        <dbReference type="EMBL" id="GIP15516.1"/>
    </source>
</evidence>